<comment type="caution">
    <text evidence="10">The sequence shown here is derived from an EMBL/GenBank/DDBJ whole genome shotgun (WGS) entry which is preliminary data.</text>
</comment>
<reference evidence="10 11" key="1">
    <citation type="submission" date="2019-10" db="EMBL/GenBank/DDBJ databases">
        <title>Description of Paenibacillus humi sp. nov.</title>
        <authorList>
            <person name="Carlier A."/>
            <person name="Qi S."/>
        </authorList>
    </citation>
    <scope>NUCLEOTIDE SEQUENCE [LARGE SCALE GENOMIC DNA]</scope>
    <source>
        <strain evidence="10 11">LMG 31461</strain>
    </source>
</reference>
<evidence type="ECO:0000313" key="11">
    <source>
        <dbReference type="Proteomes" id="UP000653578"/>
    </source>
</evidence>
<dbReference type="Pfam" id="PF05504">
    <property type="entry name" value="Spore_GerAC"/>
    <property type="match status" value="1"/>
</dbReference>
<evidence type="ECO:0000256" key="2">
    <source>
        <dbReference type="ARBA" id="ARBA00007886"/>
    </source>
</evidence>
<keyword evidence="3" id="KW-0309">Germination</keyword>
<dbReference type="PANTHER" id="PTHR35789:SF1">
    <property type="entry name" value="SPORE GERMINATION PROTEIN B3"/>
    <property type="match status" value="1"/>
</dbReference>
<evidence type="ECO:0000256" key="1">
    <source>
        <dbReference type="ARBA" id="ARBA00004635"/>
    </source>
</evidence>
<evidence type="ECO:0000256" key="6">
    <source>
        <dbReference type="ARBA" id="ARBA00023139"/>
    </source>
</evidence>
<keyword evidence="7" id="KW-0449">Lipoprotein</keyword>
<feature type="domain" description="Spore germination GerAC-like C-terminal" evidence="8">
    <location>
        <begin position="238"/>
        <end position="401"/>
    </location>
</feature>
<dbReference type="InterPro" id="IPR057336">
    <property type="entry name" value="GerAC_N"/>
</dbReference>
<accession>A0ABX1XD56</accession>
<protein>
    <submittedName>
        <fullName evidence="10">Ger(X)C family spore germination protein</fullName>
    </submittedName>
</protein>
<dbReference type="Gene3D" id="3.30.300.210">
    <property type="entry name" value="Nutrient germinant receptor protein C, domain 3"/>
    <property type="match status" value="1"/>
</dbReference>
<gene>
    <name evidence="10" type="ORF">GC096_17530</name>
</gene>
<evidence type="ECO:0000256" key="5">
    <source>
        <dbReference type="ARBA" id="ARBA00023136"/>
    </source>
</evidence>
<evidence type="ECO:0000256" key="7">
    <source>
        <dbReference type="ARBA" id="ARBA00023288"/>
    </source>
</evidence>
<evidence type="ECO:0000313" key="10">
    <source>
        <dbReference type="EMBL" id="NOU65840.1"/>
    </source>
</evidence>
<keyword evidence="4" id="KW-0732">Signal</keyword>
<proteinExistence type="inferred from homology"/>
<dbReference type="InterPro" id="IPR046953">
    <property type="entry name" value="Spore_GerAC-like_C"/>
</dbReference>
<dbReference type="InterPro" id="IPR038501">
    <property type="entry name" value="Spore_GerAC_C_sf"/>
</dbReference>
<evidence type="ECO:0000256" key="4">
    <source>
        <dbReference type="ARBA" id="ARBA00022729"/>
    </source>
</evidence>
<dbReference type="NCBIfam" id="TIGR02887">
    <property type="entry name" value="spore_ger_x_C"/>
    <property type="match status" value="1"/>
</dbReference>
<comment type="subcellular location">
    <subcellularLocation>
        <location evidence="1">Membrane</location>
        <topology evidence="1">Lipid-anchor</topology>
    </subcellularLocation>
</comment>
<comment type="similarity">
    <text evidence="2">Belongs to the GerABKC lipoprotein family.</text>
</comment>
<evidence type="ECO:0000259" key="9">
    <source>
        <dbReference type="Pfam" id="PF25198"/>
    </source>
</evidence>
<dbReference type="PANTHER" id="PTHR35789">
    <property type="entry name" value="SPORE GERMINATION PROTEIN B3"/>
    <property type="match status" value="1"/>
</dbReference>
<keyword evidence="11" id="KW-1185">Reference proteome</keyword>
<dbReference type="Pfam" id="PF25198">
    <property type="entry name" value="Spore_GerAC_N"/>
    <property type="match status" value="1"/>
</dbReference>
<organism evidence="10 11">
    <name type="scientific">Paenibacillus plantarum</name>
    <dbReference type="NCBI Taxonomy" id="2654975"/>
    <lineage>
        <taxon>Bacteria</taxon>
        <taxon>Bacillati</taxon>
        <taxon>Bacillota</taxon>
        <taxon>Bacilli</taxon>
        <taxon>Bacillales</taxon>
        <taxon>Paenibacillaceae</taxon>
        <taxon>Paenibacillus</taxon>
    </lineage>
</organism>
<evidence type="ECO:0000256" key="3">
    <source>
        <dbReference type="ARBA" id="ARBA00022544"/>
    </source>
</evidence>
<dbReference type="Proteomes" id="UP000653578">
    <property type="component" value="Unassembled WGS sequence"/>
</dbReference>
<keyword evidence="5" id="KW-0472">Membrane</keyword>
<dbReference type="Gene3D" id="6.20.190.10">
    <property type="entry name" value="Nutrient germinant receptor protein C, domain 1"/>
    <property type="match status" value="1"/>
</dbReference>
<sequence length="413" mass="45875">MSFVRNADEEANPLKRAITTGLCLFSLFSLLTGCWSRHELNDISIAVGMGIDLVGERYKITIQTVNPSQVAVKKGASSNSPAVITYEETGMTVPEAISRLSVKAPRYLHFSHLRMVVIGEDVAREGISKPLDFLSRNMDMRTDFYFIVARQAKASEILKVISAIDPIPANNMYTKLETSDKYWAATGSMNLNRLLQELGTHGKSPALTGIEIIGTKKMGEQTANTQYVEPPALLKYAGMAVFKQDRFVGWLDENDVKALNYVQNSVHQSTGYIPCPGSTGNITVQAIRSHTVIHPHLVNGTPEFDVNVGIDGDIADVECKIDLSQASVVDELQQLNNNKLESSMQQSIAKIQKNLGADIYGFGNTFHHKFPKSWHQIKDWNEAFRTIKVRVHVDSKLRRIGTILQPIDNITTE</sequence>
<evidence type="ECO:0000259" key="8">
    <source>
        <dbReference type="Pfam" id="PF05504"/>
    </source>
</evidence>
<dbReference type="PROSITE" id="PS51257">
    <property type="entry name" value="PROKAR_LIPOPROTEIN"/>
    <property type="match status" value="1"/>
</dbReference>
<dbReference type="EMBL" id="WHNY01000057">
    <property type="protein sequence ID" value="NOU65840.1"/>
    <property type="molecule type" value="Genomic_DNA"/>
</dbReference>
<name>A0ABX1XD56_9BACL</name>
<dbReference type="InterPro" id="IPR008844">
    <property type="entry name" value="Spore_GerAC-like"/>
</dbReference>
<feature type="domain" description="Spore germination protein N-terminal" evidence="9">
    <location>
        <begin position="37"/>
        <end position="212"/>
    </location>
</feature>
<keyword evidence="6" id="KW-0564">Palmitate</keyword>